<evidence type="ECO:0000256" key="10">
    <source>
        <dbReference type="SAM" id="Coils"/>
    </source>
</evidence>
<evidence type="ECO:0000256" key="4">
    <source>
        <dbReference type="ARBA" id="ARBA00022454"/>
    </source>
</evidence>
<keyword evidence="8" id="KW-0539">Nucleus</keyword>
<feature type="coiled-coil region" evidence="10">
    <location>
        <begin position="1018"/>
        <end position="1045"/>
    </location>
</feature>
<proteinExistence type="inferred from homology"/>
<feature type="compositionally biased region" description="Acidic residues" evidence="11">
    <location>
        <begin position="1270"/>
        <end position="1295"/>
    </location>
</feature>
<dbReference type="PROSITE" id="PS50191">
    <property type="entry name" value="CRAL_TRIO"/>
    <property type="match status" value="1"/>
</dbReference>
<reference evidence="14" key="1">
    <citation type="submission" date="2022-08" db="EMBL/GenBank/DDBJ databases">
        <authorList>
            <person name="Gutierrez-Valencia J."/>
        </authorList>
    </citation>
    <scope>NUCLEOTIDE SEQUENCE</scope>
</reference>
<feature type="coiled-coil region" evidence="10">
    <location>
        <begin position="405"/>
        <end position="495"/>
    </location>
</feature>
<dbReference type="EMBL" id="CAMGYJ010000002">
    <property type="protein sequence ID" value="CAI0386131.1"/>
    <property type="molecule type" value="Genomic_DNA"/>
</dbReference>
<protein>
    <recommendedName>
        <fullName evidence="16">Structural maintenance of chromosomes protein</fullName>
    </recommendedName>
</protein>
<keyword evidence="6" id="KW-0498">Mitosis</keyword>
<dbReference type="Proteomes" id="UP001154282">
    <property type="component" value="Unassembled WGS sequence"/>
</dbReference>
<dbReference type="InterPro" id="IPR003395">
    <property type="entry name" value="RecF/RecN/SMC_N"/>
</dbReference>
<name>A0AAV0HLE8_9ROSI</name>
<dbReference type="GO" id="GO:0008278">
    <property type="term" value="C:cohesin complex"/>
    <property type="evidence" value="ECO:0007669"/>
    <property type="project" value="InterPro"/>
</dbReference>
<dbReference type="SUPFAM" id="SSF52087">
    <property type="entry name" value="CRAL/TRIO domain"/>
    <property type="match status" value="1"/>
</dbReference>
<dbReference type="PROSITE" id="PS50866">
    <property type="entry name" value="GOLD"/>
    <property type="match status" value="1"/>
</dbReference>
<evidence type="ECO:0000259" key="12">
    <source>
        <dbReference type="PROSITE" id="PS50191"/>
    </source>
</evidence>
<feature type="compositionally biased region" description="Basic and acidic residues" evidence="11">
    <location>
        <begin position="324"/>
        <end position="346"/>
    </location>
</feature>
<dbReference type="PANTHER" id="PTHR18937">
    <property type="entry name" value="STRUCTURAL MAINTENANCE OF CHROMOSOMES SMC FAMILY MEMBER"/>
    <property type="match status" value="1"/>
</dbReference>
<feature type="domain" description="CRAL-TRIO" evidence="12">
    <location>
        <begin position="1446"/>
        <end position="1620"/>
    </location>
</feature>
<evidence type="ECO:0000256" key="11">
    <source>
        <dbReference type="SAM" id="MobiDB-lite"/>
    </source>
</evidence>
<dbReference type="GO" id="GO:0005524">
    <property type="term" value="F:ATP binding"/>
    <property type="evidence" value="ECO:0007669"/>
    <property type="project" value="InterPro"/>
</dbReference>
<dbReference type="Pfam" id="PF25099">
    <property type="entry name" value="GOLD_PATL1_C"/>
    <property type="match status" value="1"/>
</dbReference>
<dbReference type="GO" id="GO:0005634">
    <property type="term" value="C:nucleus"/>
    <property type="evidence" value="ECO:0007669"/>
    <property type="project" value="UniProtKB-SubCell"/>
</dbReference>
<dbReference type="InterPro" id="IPR036865">
    <property type="entry name" value="CRAL-TRIO_dom_sf"/>
</dbReference>
<keyword evidence="7 10" id="KW-0175">Coiled coil</keyword>
<dbReference type="CDD" id="cd03275">
    <property type="entry name" value="ABC_SMC1_euk"/>
    <property type="match status" value="1"/>
</dbReference>
<dbReference type="FunFam" id="3.40.50.300:FF:000564">
    <property type="entry name" value="Structural maintenance of chromosomes 1A"/>
    <property type="match status" value="1"/>
</dbReference>
<dbReference type="SUPFAM" id="SSF52540">
    <property type="entry name" value="P-loop containing nucleoside triphosphate hydrolases"/>
    <property type="match status" value="2"/>
</dbReference>
<evidence type="ECO:0000256" key="7">
    <source>
        <dbReference type="ARBA" id="ARBA00023054"/>
    </source>
</evidence>
<evidence type="ECO:0008006" key="16">
    <source>
        <dbReference type="Google" id="ProtNLM"/>
    </source>
</evidence>
<feature type="coiled-coil region" evidence="10">
    <location>
        <begin position="677"/>
        <end position="745"/>
    </location>
</feature>
<dbReference type="InterPro" id="IPR001251">
    <property type="entry name" value="CRAL-TRIO_dom"/>
</dbReference>
<dbReference type="InterPro" id="IPR028468">
    <property type="entry name" value="Smc1_ABC"/>
</dbReference>
<evidence type="ECO:0000259" key="13">
    <source>
        <dbReference type="PROSITE" id="PS50866"/>
    </source>
</evidence>
<dbReference type="InterPro" id="IPR036273">
    <property type="entry name" value="CRAL/TRIO_N_dom_sf"/>
</dbReference>
<feature type="region of interest" description="Disordered" evidence="11">
    <location>
        <begin position="1261"/>
        <end position="1296"/>
    </location>
</feature>
<evidence type="ECO:0000256" key="9">
    <source>
        <dbReference type="ARBA" id="ARBA00023306"/>
    </source>
</evidence>
<gene>
    <name evidence="14" type="ORF">LITE_LOCUS5020</name>
</gene>
<evidence type="ECO:0000256" key="8">
    <source>
        <dbReference type="ARBA" id="ARBA00023242"/>
    </source>
</evidence>
<evidence type="ECO:0000256" key="3">
    <source>
        <dbReference type="ARBA" id="ARBA00005597"/>
    </source>
</evidence>
<accession>A0AAV0HLE8</accession>
<evidence type="ECO:0000256" key="5">
    <source>
        <dbReference type="ARBA" id="ARBA00022618"/>
    </source>
</evidence>
<evidence type="ECO:0000313" key="14">
    <source>
        <dbReference type="EMBL" id="CAI0386131.1"/>
    </source>
</evidence>
<comment type="subcellular location">
    <subcellularLocation>
        <location evidence="2">Chromosome</location>
    </subcellularLocation>
    <subcellularLocation>
        <location evidence="1">Nucleus</location>
    </subcellularLocation>
</comment>
<evidence type="ECO:0000256" key="2">
    <source>
        <dbReference type="ARBA" id="ARBA00004286"/>
    </source>
</evidence>
<dbReference type="InterPro" id="IPR010935">
    <property type="entry name" value="SMC_hinge"/>
</dbReference>
<dbReference type="CDD" id="cd00170">
    <property type="entry name" value="SEC14"/>
    <property type="match status" value="1"/>
</dbReference>
<dbReference type="Gene3D" id="2.60.120.680">
    <property type="entry name" value="GOLD domain"/>
    <property type="match status" value="1"/>
</dbReference>
<dbReference type="Gene3D" id="1.20.1060.20">
    <property type="match status" value="1"/>
</dbReference>
<dbReference type="SUPFAM" id="SSF46938">
    <property type="entry name" value="CRAL/TRIO N-terminal domain"/>
    <property type="match status" value="1"/>
</dbReference>
<dbReference type="PANTHER" id="PTHR18937:SF12">
    <property type="entry name" value="STRUCTURAL MAINTENANCE OF CHROMOSOMES PROTEIN"/>
    <property type="match status" value="1"/>
</dbReference>
<dbReference type="SUPFAM" id="SSF75553">
    <property type="entry name" value="Smc hinge domain"/>
    <property type="match status" value="1"/>
</dbReference>
<keyword evidence="9" id="KW-0131">Cell cycle</keyword>
<comment type="similarity">
    <text evidence="3">Belongs to the SMC family. SMC1 subfamily.</text>
</comment>
<dbReference type="Pfam" id="PF06470">
    <property type="entry name" value="SMC_hinge"/>
    <property type="match status" value="1"/>
</dbReference>
<dbReference type="Gene3D" id="3.40.525.10">
    <property type="entry name" value="CRAL-TRIO lipid binding domain"/>
    <property type="match status" value="1"/>
</dbReference>
<comment type="caution">
    <text evidence="14">The sequence shown here is derived from an EMBL/GenBank/DDBJ whole genome shotgun (WGS) entry which is preliminary data.</text>
</comment>
<dbReference type="InterPro" id="IPR036277">
    <property type="entry name" value="SMC_hinge_sf"/>
</dbReference>
<evidence type="ECO:0000313" key="15">
    <source>
        <dbReference type="Proteomes" id="UP001154282"/>
    </source>
</evidence>
<dbReference type="Gene3D" id="3.30.70.1620">
    <property type="match status" value="1"/>
</dbReference>
<dbReference type="SMART" id="SM00516">
    <property type="entry name" value="SEC14"/>
    <property type="match status" value="1"/>
</dbReference>
<organism evidence="14 15">
    <name type="scientific">Linum tenue</name>
    <dbReference type="NCBI Taxonomy" id="586396"/>
    <lineage>
        <taxon>Eukaryota</taxon>
        <taxon>Viridiplantae</taxon>
        <taxon>Streptophyta</taxon>
        <taxon>Embryophyta</taxon>
        <taxon>Tracheophyta</taxon>
        <taxon>Spermatophyta</taxon>
        <taxon>Magnoliopsida</taxon>
        <taxon>eudicotyledons</taxon>
        <taxon>Gunneridae</taxon>
        <taxon>Pentapetalae</taxon>
        <taxon>rosids</taxon>
        <taxon>fabids</taxon>
        <taxon>Malpighiales</taxon>
        <taxon>Linaceae</taxon>
        <taxon>Linum</taxon>
    </lineage>
</organism>
<dbReference type="Gene3D" id="1.10.287.1490">
    <property type="match status" value="1"/>
</dbReference>
<feature type="domain" description="GOLD" evidence="13">
    <location>
        <begin position="1627"/>
        <end position="1726"/>
    </location>
</feature>
<dbReference type="GO" id="GO:0051301">
    <property type="term" value="P:cell division"/>
    <property type="evidence" value="ECO:0007669"/>
    <property type="project" value="UniProtKB-KW"/>
</dbReference>
<dbReference type="Pfam" id="PF02463">
    <property type="entry name" value="SMC_N"/>
    <property type="match status" value="1"/>
</dbReference>
<dbReference type="GO" id="GO:0007062">
    <property type="term" value="P:sister chromatid cohesion"/>
    <property type="evidence" value="ECO:0007669"/>
    <property type="project" value="InterPro"/>
</dbReference>
<feature type="coiled-coil region" evidence="10">
    <location>
        <begin position="831"/>
        <end position="950"/>
    </location>
</feature>
<dbReference type="Pfam" id="PF00650">
    <property type="entry name" value="CRAL_TRIO"/>
    <property type="match status" value="1"/>
</dbReference>
<feature type="region of interest" description="Disordered" evidence="11">
    <location>
        <begin position="1180"/>
        <end position="1200"/>
    </location>
</feature>
<dbReference type="InterPro" id="IPR056794">
    <property type="entry name" value="PATL1-6_C_GOLD"/>
</dbReference>
<feature type="region of interest" description="Disordered" evidence="11">
    <location>
        <begin position="318"/>
        <end position="346"/>
    </location>
</feature>
<keyword evidence="5" id="KW-0132">Cell division</keyword>
<keyword evidence="4" id="KW-0158">Chromosome</keyword>
<dbReference type="SMART" id="SM00968">
    <property type="entry name" value="SMC_hinge"/>
    <property type="match status" value="1"/>
</dbReference>
<dbReference type="InterPro" id="IPR009038">
    <property type="entry name" value="GOLD_dom"/>
</dbReference>
<evidence type="ECO:0000256" key="1">
    <source>
        <dbReference type="ARBA" id="ARBA00004123"/>
    </source>
</evidence>
<keyword evidence="15" id="KW-1185">Reference proteome</keyword>
<dbReference type="GO" id="GO:0016887">
    <property type="term" value="F:ATP hydrolysis activity"/>
    <property type="evidence" value="ECO:0007669"/>
    <property type="project" value="InterPro"/>
</dbReference>
<dbReference type="GO" id="GO:0003677">
    <property type="term" value="F:DNA binding"/>
    <property type="evidence" value="ECO:0007669"/>
    <property type="project" value="TreeGrafter"/>
</dbReference>
<dbReference type="InterPro" id="IPR027417">
    <property type="entry name" value="P-loop_NTPase"/>
</dbReference>
<evidence type="ECO:0000256" key="6">
    <source>
        <dbReference type="ARBA" id="ARBA00022776"/>
    </source>
</evidence>
<dbReference type="GO" id="GO:0051321">
    <property type="term" value="P:meiotic cell cycle"/>
    <property type="evidence" value="ECO:0007669"/>
    <property type="project" value="UniProtKB-KW"/>
</dbReference>
<dbReference type="Gene3D" id="3.40.50.300">
    <property type="entry name" value="P-loop containing nucleotide triphosphate hydrolases"/>
    <property type="match status" value="2"/>
</dbReference>
<sequence length="1744" mass="199712">MPAQISPGKILRLEMENFKSYKGHQIIGPFKDFTAIIGPNGAGKSNLMDAISFVLGVRTGQLRGAQLKDLIYAFDDREKEQRGRRAFVRLVYQLASGAEIHFTRAITSAGASEYRIDDKVVNWDEYNKKLRSLGILVKARNFLVFQGDVESIASKNPKELTALLEQISGSEELKRDYEDLEEQKARAEEKTALAYQKKRTIVGERKQKKAQKEEAEKHNRLQAELKSVKREHFLWQLFTIDNDITRINKELEAETKNRQDVMEELERFEHEADKKKKEQARYLKELSNCEKKIHTKSLKLEKHQPELLKLNEEMTRLRSKIKSTSKDLDRKKEERKKHESEVKELQRGIQDLAAKLDDLNERSRDSSGKLPLADSQLTDYFQIKEKAGMETSRLRDEKEVLDRHQHADMEAEKNLEENLQQLRNREQELDSQKEQMQAKLKNTVDTSASRKTELTDLKEKLRGIRDMHQETKNKHQNLKSKIGEIDSQLRELKADRNENDRDARLSQTVKTLERLFQGVHGRIIELCRPTQKKYNLALTVAMGRFMDAVVVEDENTGKECIKYLKEQRLPPMTFIPLRSVRVKPITERLRTLGGSAKLVFDVINYPSALEKAILFAVGNTMVCDDLDEAKKLGWEGKGERLKVVTVDGTLLTKSGTMTGGTSGGMEARSKQWDDKKIEGLKKKKEQFESELEELGSLREIIQIESEASGRISGLEKKIQYAEIEKKSIEDKLENLKKEKQIIGKEIRRLNPELQKLKGTIGSRGNDIRELEKRINEIVDGIYKDFSNSVGVANIREFEENNLKAAQHVAEERLSLSNQLSKLKYQLEYEQKRDANARIRKLESSLGNLKNELKNAEKREVDVKSATEDMTSEINKLKEEVQDASLNVLSSNSLILVEWKSKAESCDKDIQEWKKQASSAATSLSKLGRQISSKEAQIEQLLSRKQDIVEKCELEHISLPIISDPMDTDSSIPGPFFEFSELHRTLLQDKGTSDREKIDLEFKRKMDSLRSEIDRTAPNLKALEQYEALLEKEREASEEFATASKEENQATKAYNSVRHNRHELFMEAFNHISKVIDKIYKQLTKSGSHPLGGTAYLNLENEDEPYLHGIKYTAMPPTKRFRDMEQLSGGEKTVAALALLFSIHSYRPSPFFILDEVDAALDNLNVAKVAGFIRSKSCQAGTRVDQEHDGSNLNMESDGESGSGFQSIVISLKDSFYDKAEALVGVYRDADRGCSRTLTFDLTGYRESSGLLTLLQDSTMDKKCERKSQDTSEEAEEEENDEEEEEEEQEDEDIDEYTNAVVTNESQDEEICTYCDEDAGIDKECESPKDPVEYKMRKKRALLKFKTLVEDAICKNYLVDKPKKLLLSSCRKSKRNAKEQQQQLREDISLWGVPLLPSRDHEGTEIVLLKFLKANNYKVRSAFYMLRKVMKWRKEYGTDSILDEDLLTRDNDELKDVVHTGSTDKQGRPLYYTVYGAFKDKALCTKVLGTEESRENFLRLKVQNLEKSIKQLSFKSGGVDSIVQITDLKNFPAPMKELSSISKKIVTLFQSNYPGIINKNILINVPFWYYTSRVVTKKLMNPRARKKFILARPSNVTQTLSKYIPIEQVPAQYGGLKRDNDVEFSPEDKALEHRIRANAVGHVNIPVTESGVMIVWDYTVVGWDVSFKEQFIPDDEGSYTILIRGGKVKRPTENARNSYYISEPGKIVITVESSSYARKKVYYRFKTKPISAEQFFLGADAATTA</sequence>